<gene>
    <name evidence="10" type="primary">LOC118344800</name>
</gene>
<comment type="function">
    <text evidence="6">Putative transcription activator involved in regulating light control of development.</text>
</comment>
<keyword evidence="9" id="KW-1185">Reference proteome</keyword>
<organism evidence="9 10">
    <name type="scientific">Juglans regia</name>
    <name type="common">English walnut</name>
    <dbReference type="NCBI Taxonomy" id="51240"/>
    <lineage>
        <taxon>Eukaryota</taxon>
        <taxon>Viridiplantae</taxon>
        <taxon>Streptophyta</taxon>
        <taxon>Embryophyta</taxon>
        <taxon>Tracheophyta</taxon>
        <taxon>Spermatophyta</taxon>
        <taxon>Magnoliopsida</taxon>
        <taxon>eudicotyledons</taxon>
        <taxon>Gunneridae</taxon>
        <taxon>Pentapetalae</taxon>
        <taxon>rosids</taxon>
        <taxon>fabids</taxon>
        <taxon>Fagales</taxon>
        <taxon>Juglandaceae</taxon>
        <taxon>Juglans</taxon>
    </lineage>
</organism>
<dbReference type="PANTHER" id="PTHR31669">
    <property type="entry name" value="PROTEIN FAR1-RELATED SEQUENCE 10-RELATED"/>
    <property type="match status" value="1"/>
</dbReference>
<dbReference type="Pfam" id="PF04434">
    <property type="entry name" value="SWIM"/>
    <property type="match status" value="1"/>
</dbReference>
<dbReference type="OrthoDB" id="2422440at2759"/>
<dbReference type="InterPro" id="IPR018289">
    <property type="entry name" value="MULE_transposase_dom"/>
</dbReference>
<comment type="similarity">
    <text evidence="1 6">Belongs to the FHY3/FAR1 family.</text>
</comment>
<sequence>MNKSFGSLVVGAGGFENLPFLEKDCRNYIDKARHLRLGAGGAGALQDYFLRMQFKNPGFFALMDLDDEGRLKNVLWADPRSRAAYQYFGYVVTFDTTYLTNRYGIPFAPFVGVNHHGQSILLRASLISFEDTETFVWLFQTWLQCMDGIAPKAIITDQDRAMKNAIAIVFPESRHRFCLWHILKKVPEKLGCYSSYKTGMKTALMKCVYDTQTPDEFEKYWDQLISTYSLHDNTNLKEFVDQYDNGLKKKIENENDADFQSFNVTIPCISRSPIEKRYQDLYTNAKFREVQQQLTGIIDLDPVLLKTEATMKTYRVEDEVRVEDFTKLVTHSVDFSEDDAVAKCTCGLFEMRGIVCRHIFAVFKCNGIKTIQDKYILDRWRKDIKRRYTLIHSSYDTGDQREDANRYSSLLNICYKMITCAASSEKHIEDATTKLIAMIVLYEANQRPPLMTEKCLNVDGTNAKDTTTIGSSTKVLSPRVVRGKSRPPSLRRASKMERELRKVKEKTKKQQGKEKRKERDGEDTPVVDTCRRLFGPSGVNVSNVGHVQAIPESAMFGTIPVVDVSGTQPQETVFQSQESLVKKIVVLSIWNTAFANGYEA</sequence>
<feature type="compositionally biased region" description="Basic and acidic residues" evidence="7">
    <location>
        <begin position="511"/>
        <end position="522"/>
    </location>
</feature>
<dbReference type="Proteomes" id="UP000235220">
    <property type="component" value="Chromosome 16"/>
</dbReference>
<protein>
    <recommendedName>
        <fullName evidence="6">Protein FAR1-RELATED SEQUENCE</fullName>
    </recommendedName>
</protein>
<proteinExistence type="inferred from homology"/>
<evidence type="ECO:0000256" key="3">
    <source>
        <dbReference type="ARBA" id="ARBA00022771"/>
    </source>
</evidence>
<dbReference type="RefSeq" id="XP_035542093.1">
    <property type="nucleotide sequence ID" value="XM_035686200.1"/>
</dbReference>
<evidence type="ECO:0000256" key="6">
    <source>
        <dbReference type="RuleBase" id="RU367018"/>
    </source>
</evidence>
<feature type="domain" description="SWIM-type" evidence="8">
    <location>
        <begin position="329"/>
        <end position="367"/>
    </location>
</feature>
<reference evidence="10" key="1">
    <citation type="submission" date="2025-08" db="UniProtKB">
        <authorList>
            <consortium name="RefSeq"/>
        </authorList>
    </citation>
    <scope>IDENTIFICATION</scope>
    <source>
        <tissue evidence="10">Leaves</tissue>
    </source>
</reference>
<comment type="subcellular location">
    <subcellularLocation>
        <location evidence="6">Nucleus</location>
    </subcellularLocation>
</comment>
<dbReference type="InterPro" id="IPR007527">
    <property type="entry name" value="Znf_SWIM"/>
</dbReference>
<dbReference type="InterPro" id="IPR006564">
    <property type="entry name" value="Znf_PMZ"/>
</dbReference>
<dbReference type="AlphaFoldDB" id="A0A6P9ECK8"/>
<feature type="region of interest" description="Disordered" evidence="7">
    <location>
        <begin position="479"/>
        <end position="527"/>
    </location>
</feature>
<accession>A0A6P9ECK8</accession>
<keyword evidence="2 6" id="KW-0479">Metal-binding</keyword>
<keyword evidence="6" id="KW-0539">Nucleus</keyword>
<dbReference type="PROSITE" id="PS50966">
    <property type="entry name" value="ZF_SWIM"/>
    <property type="match status" value="1"/>
</dbReference>
<evidence type="ECO:0000313" key="10">
    <source>
        <dbReference type="RefSeq" id="XP_035542093.1"/>
    </source>
</evidence>
<evidence type="ECO:0000259" key="8">
    <source>
        <dbReference type="PROSITE" id="PS50966"/>
    </source>
</evidence>
<dbReference type="KEGG" id="jre:118344800"/>
<evidence type="ECO:0000256" key="4">
    <source>
        <dbReference type="ARBA" id="ARBA00022833"/>
    </source>
</evidence>
<evidence type="ECO:0000313" key="9">
    <source>
        <dbReference type="Proteomes" id="UP000235220"/>
    </source>
</evidence>
<dbReference type="GO" id="GO:0008270">
    <property type="term" value="F:zinc ion binding"/>
    <property type="evidence" value="ECO:0007669"/>
    <property type="project" value="UniProtKB-UniRule"/>
</dbReference>
<keyword evidence="4 6" id="KW-0862">Zinc</keyword>
<dbReference type="InterPro" id="IPR031052">
    <property type="entry name" value="FHY3/FAR1"/>
</dbReference>
<evidence type="ECO:0000256" key="1">
    <source>
        <dbReference type="ARBA" id="ARBA00005889"/>
    </source>
</evidence>
<dbReference type="SMART" id="SM00575">
    <property type="entry name" value="ZnF_PMZ"/>
    <property type="match status" value="1"/>
</dbReference>
<keyword evidence="3 5" id="KW-0863">Zinc-finger</keyword>
<dbReference type="InParanoid" id="A0A6P9ECK8"/>
<dbReference type="Pfam" id="PF10551">
    <property type="entry name" value="MULE"/>
    <property type="match status" value="1"/>
</dbReference>
<dbReference type="GO" id="GO:0005634">
    <property type="term" value="C:nucleus"/>
    <property type="evidence" value="ECO:0007669"/>
    <property type="project" value="UniProtKB-SubCell"/>
</dbReference>
<dbReference type="PANTHER" id="PTHR31669:SF283">
    <property type="entry name" value="PROTEIN FAR1-RELATED SEQUENCE"/>
    <property type="match status" value="1"/>
</dbReference>
<name>A0A6P9ECK8_JUGRE</name>
<evidence type="ECO:0000256" key="7">
    <source>
        <dbReference type="SAM" id="MobiDB-lite"/>
    </source>
</evidence>
<dbReference type="GeneID" id="118344800"/>
<evidence type="ECO:0000256" key="2">
    <source>
        <dbReference type="ARBA" id="ARBA00022723"/>
    </source>
</evidence>
<evidence type="ECO:0000256" key="5">
    <source>
        <dbReference type="PROSITE-ProRule" id="PRU00325"/>
    </source>
</evidence>
<dbReference type="GO" id="GO:0006355">
    <property type="term" value="P:regulation of DNA-templated transcription"/>
    <property type="evidence" value="ECO:0007669"/>
    <property type="project" value="UniProtKB-UniRule"/>
</dbReference>